<keyword evidence="3 6" id="KW-0418">Kinase</keyword>
<dbReference type="Proteomes" id="UP000053911">
    <property type="component" value="Unassembled WGS sequence"/>
</dbReference>
<feature type="non-terminal residue" evidence="6">
    <location>
        <position position="96"/>
    </location>
</feature>
<comment type="caution">
    <text evidence="6">The sequence shown here is derived from an EMBL/GenBank/DDBJ whole genome shotgun (WGS) entry which is preliminary data.</text>
</comment>
<dbReference type="EMBL" id="LGFD01000107">
    <property type="protein sequence ID" value="KUK16577.1"/>
    <property type="molecule type" value="Genomic_DNA"/>
</dbReference>
<dbReference type="GO" id="GO:0016301">
    <property type="term" value="F:kinase activity"/>
    <property type="evidence" value="ECO:0007669"/>
    <property type="project" value="UniProtKB-KW"/>
</dbReference>
<dbReference type="Pfam" id="PF04587">
    <property type="entry name" value="ADP_PFK_GK"/>
    <property type="match status" value="1"/>
</dbReference>
<organism evidence="6 7">
    <name type="scientific">Thermococcus sibiricus</name>
    <dbReference type="NCBI Taxonomy" id="172049"/>
    <lineage>
        <taxon>Archaea</taxon>
        <taxon>Methanobacteriati</taxon>
        <taxon>Methanobacteriota</taxon>
        <taxon>Thermococci</taxon>
        <taxon>Thermococcales</taxon>
        <taxon>Thermococcaceae</taxon>
        <taxon>Thermococcus</taxon>
    </lineage>
</organism>
<dbReference type="PROSITE" id="PS51255">
    <property type="entry name" value="ADPK"/>
    <property type="match status" value="1"/>
</dbReference>
<dbReference type="AlphaFoldDB" id="A0A101EK04"/>
<name>A0A101EK04_9EURY</name>
<sequence length="96" mass="11453">MMEFIKDFQRMNIYLAYNVNVDAIVYLNEKHIENLIKEFGAENIKKRIDEYPREINEPLDFVARLIHALKTGKPQAVPLVSVETDRWFDSRFKYDS</sequence>
<dbReference type="Gene3D" id="3.30.1110.20">
    <property type="match status" value="1"/>
</dbReference>
<protein>
    <submittedName>
        <fullName evidence="6">ADP-specific phosphofructokinase</fullName>
    </submittedName>
</protein>
<keyword evidence="2" id="KW-0479">Metal-binding</keyword>
<dbReference type="GO" id="GO:0016773">
    <property type="term" value="F:phosphotransferase activity, alcohol group as acceptor"/>
    <property type="evidence" value="ECO:0007669"/>
    <property type="project" value="InterPro"/>
</dbReference>
<dbReference type="RefSeq" id="WP_283218057.1">
    <property type="nucleotide sequence ID" value="NZ_LGFD01000107.1"/>
</dbReference>
<keyword evidence="4" id="KW-0460">Magnesium</keyword>
<evidence type="ECO:0000313" key="7">
    <source>
        <dbReference type="Proteomes" id="UP000053911"/>
    </source>
</evidence>
<keyword evidence="5" id="KW-0324">Glycolysis</keyword>
<keyword evidence="1" id="KW-0808">Transferase</keyword>
<dbReference type="SUPFAM" id="SSF53613">
    <property type="entry name" value="Ribokinase-like"/>
    <property type="match status" value="1"/>
</dbReference>
<dbReference type="InterPro" id="IPR029056">
    <property type="entry name" value="Ribokinase-like"/>
</dbReference>
<evidence type="ECO:0000313" key="6">
    <source>
        <dbReference type="EMBL" id="KUK16577.1"/>
    </source>
</evidence>
<evidence type="ECO:0000256" key="5">
    <source>
        <dbReference type="ARBA" id="ARBA00023152"/>
    </source>
</evidence>
<proteinExistence type="predicted"/>
<dbReference type="InterPro" id="IPR007666">
    <property type="entry name" value="ADP_PFK/GK"/>
</dbReference>
<dbReference type="GO" id="GO:0046872">
    <property type="term" value="F:metal ion binding"/>
    <property type="evidence" value="ECO:0007669"/>
    <property type="project" value="UniProtKB-KW"/>
</dbReference>
<accession>A0A101EK04</accession>
<gene>
    <name evidence="6" type="ORF">XD54_2135</name>
</gene>
<reference evidence="7" key="1">
    <citation type="journal article" date="2015" name="MBio">
        <title>Genome-Resolved Metagenomic Analysis Reveals Roles for Candidate Phyla and Other Microbial Community Members in Biogeochemical Transformations in Oil Reservoirs.</title>
        <authorList>
            <person name="Hu P."/>
            <person name="Tom L."/>
            <person name="Singh A."/>
            <person name="Thomas B.C."/>
            <person name="Baker B.J."/>
            <person name="Piceno Y.M."/>
            <person name="Andersen G.L."/>
            <person name="Banfield J.F."/>
        </authorList>
    </citation>
    <scope>NUCLEOTIDE SEQUENCE [LARGE SCALE GENOMIC DNA]</scope>
</reference>
<evidence type="ECO:0000256" key="3">
    <source>
        <dbReference type="ARBA" id="ARBA00022777"/>
    </source>
</evidence>
<evidence type="ECO:0000256" key="1">
    <source>
        <dbReference type="ARBA" id="ARBA00022679"/>
    </source>
</evidence>
<evidence type="ECO:0000256" key="4">
    <source>
        <dbReference type="ARBA" id="ARBA00022842"/>
    </source>
</evidence>
<dbReference type="GO" id="GO:0006096">
    <property type="term" value="P:glycolytic process"/>
    <property type="evidence" value="ECO:0007669"/>
    <property type="project" value="UniProtKB-KW"/>
</dbReference>
<evidence type="ECO:0000256" key="2">
    <source>
        <dbReference type="ARBA" id="ARBA00022723"/>
    </source>
</evidence>